<dbReference type="EMBL" id="VSSQ01011150">
    <property type="protein sequence ID" value="MPM46120.1"/>
    <property type="molecule type" value="Genomic_DNA"/>
</dbReference>
<sequence length="367" mass="41906">MEQIIQKLIDATKFPQPKRKDWRIGCIGAGFIMADCHLVAYKNAGFNPVAIASRTPAHAMNVAELRAIPKTYDTWQELISDESIEVLDIAFPPDQQLEIVQAACRQEHIHGILCQKPIEMSLSRAREIVRAGQESGKAIAVNSNMRCDQSMRALKYLLDTKELGEPVIATIEMRAIPHWQPFLKEYDKLEIFGMGIHHVDAFRYLFGNPEWVTCVCRTDPRSKFPHVDGITQYTFQYADGLMATSLDDVWAWPEDPCEKDTYIKWRIEGTEGMAEGTIGWPKYPEHNPSTLRFTSKRYPHVWIAPSWDTVWFPDAFEGTMAGLLTAIEENRAPEISAEDNLNTIACVEACYRSIRERRSVRLEEVLD</sequence>
<dbReference type="PANTHER" id="PTHR43708:SF5">
    <property type="entry name" value="CONSERVED EXPRESSED OXIDOREDUCTASE (EUROFUNG)-RELATED"/>
    <property type="match status" value="1"/>
</dbReference>
<dbReference type="Pfam" id="PF02894">
    <property type="entry name" value="GFO_IDH_MocA_C"/>
    <property type="match status" value="1"/>
</dbReference>
<evidence type="ECO:0000259" key="3">
    <source>
        <dbReference type="Pfam" id="PF01408"/>
    </source>
</evidence>
<dbReference type="GO" id="GO:0033712">
    <property type="term" value="F:1,5-anhydro-D-fructose reductase (1,5-anhydro-D-mannitol-forming) activity"/>
    <property type="evidence" value="ECO:0007669"/>
    <property type="project" value="UniProtKB-EC"/>
</dbReference>
<evidence type="ECO:0000256" key="1">
    <source>
        <dbReference type="ARBA" id="ARBA00010928"/>
    </source>
</evidence>
<dbReference type="EC" id="1.1.1.292" evidence="5"/>
<name>A0A644ZYS5_9ZZZZ</name>
<gene>
    <name evidence="5" type="primary">afr_4</name>
    <name evidence="5" type="ORF">SDC9_92818</name>
</gene>
<dbReference type="SUPFAM" id="SSF51735">
    <property type="entry name" value="NAD(P)-binding Rossmann-fold domains"/>
    <property type="match status" value="1"/>
</dbReference>
<comment type="caution">
    <text evidence="5">The sequence shown here is derived from an EMBL/GenBank/DDBJ whole genome shotgun (WGS) entry which is preliminary data.</text>
</comment>
<dbReference type="AlphaFoldDB" id="A0A644ZYS5"/>
<dbReference type="GO" id="GO:0000166">
    <property type="term" value="F:nucleotide binding"/>
    <property type="evidence" value="ECO:0007669"/>
    <property type="project" value="InterPro"/>
</dbReference>
<evidence type="ECO:0000256" key="2">
    <source>
        <dbReference type="ARBA" id="ARBA00023002"/>
    </source>
</evidence>
<organism evidence="5">
    <name type="scientific">bioreactor metagenome</name>
    <dbReference type="NCBI Taxonomy" id="1076179"/>
    <lineage>
        <taxon>unclassified sequences</taxon>
        <taxon>metagenomes</taxon>
        <taxon>ecological metagenomes</taxon>
    </lineage>
</organism>
<evidence type="ECO:0000259" key="4">
    <source>
        <dbReference type="Pfam" id="PF02894"/>
    </source>
</evidence>
<reference evidence="5" key="1">
    <citation type="submission" date="2019-08" db="EMBL/GenBank/DDBJ databases">
        <authorList>
            <person name="Kucharzyk K."/>
            <person name="Murdoch R.W."/>
            <person name="Higgins S."/>
            <person name="Loffler F."/>
        </authorList>
    </citation>
    <scope>NUCLEOTIDE SEQUENCE</scope>
</reference>
<dbReference type="Gene3D" id="3.30.360.10">
    <property type="entry name" value="Dihydrodipicolinate Reductase, domain 2"/>
    <property type="match status" value="1"/>
</dbReference>
<comment type="similarity">
    <text evidence="1">Belongs to the Gfo/Idh/MocA family.</text>
</comment>
<feature type="domain" description="Gfo/Idh/MocA-like oxidoreductase N-terminal" evidence="3">
    <location>
        <begin position="23"/>
        <end position="142"/>
    </location>
</feature>
<dbReference type="Pfam" id="PF01408">
    <property type="entry name" value="GFO_IDH_MocA"/>
    <property type="match status" value="1"/>
</dbReference>
<proteinExistence type="inferred from homology"/>
<dbReference type="InterPro" id="IPR036291">
    <property type="entry name" value="NAD(P)-bd_dom_sf"/>
</dbReference>
<dbReference type="Gene3D" id="3.40.50.720">
    <property type="entry name" value="NAD(P)-binding Rossmann-like Domain"/>
    <property type="match status" value="1"/>
</dbReference>
<dbReference type="InterPro" id="IPR051317">
    <property type="entry name" value="Gfo/Idh/MocA_oxidoreduct"/>
</dbReference>
<dbReference type="PANTHER" id="PTHR43708">
    <property type="entry name" value="CONSERVED EXPRESSED OXIDOREDUCTASE (EUROFUNG)"/>
    <property type="match status" value="1"/>
</dbReference>
<dbReference type="SUPFAM" id="SSF55347">
    <property type="entry name" value="Glyceraldehyde-3-phosphate dehydrogenase-like, C-terminal domain"/>
    <property type="match status" value="1"/>
</dbReference>
<dbReference type="InterPro" id="IPR000683">
    <property type="entry name" value="Gfo/Idh/MocA-like_OxRdtase_N"/>
</dbReference>
<evidence type="ECO:0000313" key="5">
    <source>
        <dbReference type="EMBL" id="MPM46120.1"/>
    </source>
</evidence>
<keyword evidence="2 5" id="KW-0560">Oxidoreductase</keyword>
<protein>
    <submittedName>
        <fullName evidence="5">1,5-anhydro-D-fructose reductase</fullName>
        <ecNumber evidence="5">1.1.1.292</ecNumber>
    </submittedName>
</protein>
<dbReference type="InterPro" id="IPR004104">
    <property type="entry name" value="Gfo/Idh/MocA-like_OxRdtase_C"/>
</dbReference>
<accession>A0A644ZYS5</accession>
<feature type="domain" description="Gfo/Idh/MocA-like oxidoreductase C-terminal" evidence="4">
    <location>
        <begin position="193"/>
        <end position="362"/>
    </location>
</feature>